<dbReference type="EMBL" id="JACOGG010000007">
    <property type="protein sequence ID" value="MBC3935372.1"/>
    <property type="molecule type" value="Genomic_DNA"/>
</dbReference>
<keyword evidence="1" id="KW-0812">Transmembrane</keyword>
<evidence type="ECO:0000313" key="3">
    <source>
        <dbReference type="Proteomes" id="UP000612361"/>
    </source>
</evidence>
<comment type="caution">
    <text evidence="2">The sequence shown here is derived from an EMBL/GenBank/DDBJ whole genome shotgun (WGS) entry which is preliminary data.</text>
</comment>
<gene>
    <name evidence="2" type="ORF">H8K47_08365</name>
</gene>
<organism evidence="2 3">
    <name type="scientific">Undibacterium rugosum</name>
    <dbReference type="NCBI Taxonomy" id="2762291"/>
    <lineage>
        <taxon>Bacteria</taxon>
        <taxon>Pseudomonadati</taxon>
        <taxon>Pseudomonadota</taxon>
        <taxon>Betaproteobacteria</taxon>
        <taxon>Burkholderiales</taxon>
        <taxon>Oxalobacteraceae</taxon>
        <taxon>Undibacterium</taxon>
    </lineage>
</organism>
<sequence length="135" mass="15241">MISRSQQRFHRLACISLLALIILCIVWELWLAPLRAGGSFMALKALPLLLPLCAVLKRDNYTMQWTTMLIWLYFTEGVVRAYSDQTRLSAALAMAELCLSLLYFIGVAAYLRPIKRAAKAAQKAKLVQQDSEQHG</sequence>
<protein>
    <submittedName>
        <fullName evidence="2">DUF2069 domain-containing protein</fullName>
    </submittedName>
</protein>
<dbReference type="Proteomes" id="UP000612361">
    <property type="component" value="Unassembled WGS sequence"/>
</dbReference>
<evidence type="ECO:0000313" key="2">
    <source>
        <dbReference type="EMBL" id="MBC3935372.1"/>
    </source>
</evidence>
<dbReference type="AlphaFoldDB" id="A0A923I1K7"/>
<keyword evidence="3" id="KW-1185">Reference proteome</keyword>
<name>A0A923I1K7_9BURK</name>
<dbReference type="Pfam" id="PF09842">
    <property type="entry name" value="DUF2069"/>
    <property type="match status" value="1"/>
</dbReference>
<keyword evidence="1" id="KW-1133">Transmembrane helix</keyword>
<keyword evidence="1" id="KW-0472">Membrane</keyword>
<feature type="transmembrane region" description="Helical" evidence="1">
    <location>
        <begin position="12"/>
        <end position="30"/>
    </location>
</feature>
<proteinExistence type="predicted"/>
<reference evidence="2" key="1">
    <citation type="submission" date="2020-08" db="EMBL/GenBank/DDBJ databases">
        <title>Novel species isolated from subtropical streams in China.</title>
        <authorList>
            <person name="Lu H."/>
        </authorList>
    </citation>
    <scope>NUCLEOTIDE SEQUENCE</scope>
    <source>
        <strain evidence="2">CY7W</strain>
    </source>
</reference>
<feature type="transmembrane region" description="Helical" evidence="1">
    <location>
        <begin position="88"/>
        <end position="111"/>
    </location>
</feature>
<accession>A0A923I1K7</accession>
<dbReference type="InterPro" id="IPR018643">
    <property type="entry name" value="DUF2069_membrane"/>
</dbReference>
<evidence type="ECO:0000256" key="1">
    <source>
        <dbReference type="SAM" id="Phobius"/>
    </source>
</evidence>
<dbReference type="RefSeq" id="WP_186880952.1">
    <property type="nucleotide sequence ID" value="NZ_JACOGG010000007.1"/>
</dbReference>